<comment type="similarity">
    <text evidence="1 7">Belongs to the nitroreductase family.</text>
</comment>
<feature type="binding site" description="in other chain" evidence="8">
    <location>
        <begin position="135"/>
        <end position="137"/>
    </location>
    <ligand>
        <name>FMN</name>
        <dbReference type="ChEBI" id="CHEBI:58210"/>
        <note>ligand shared between dimeric partners</note>
    </ligand>
</feature>
<sequence length="188" mass="21089">MGLSEVIRGRRSVHKFQQDRPVPLDVVAELLDTAVWAPNHKLTQPWRFVVVHGEGRKRIAEVSRAVNEKREKDPVKSKELGEFFYNKLMAVPMFVVVLMREDTQLAVREEDYAATSCVIHNFGLLAWERGLGMVWETYGLLHQPGFREAVGARPGEKIVGSLHVGYPAAVPPAQARIPASRLLTVIGE</sequence>
<evidence type="ECO:0000256" key="7">
    <source>
        <dbReference type="PIRNR" id="PIRNR000232"/>
    </source>
</evidence>
<reference evidence="10 11" key="1">
    <citation type="submission" date="2019-05" db="EMBL/GenBank/DDBJ databases">
        <authorList>
            <person name="Narsing Rao M.P."/>
            <person name="Li W.J."/>
        </authorList>
    </citation>
    <scope>NUCLEOTIDE SEQUENCE [LARGE SCALE GENOMIC DNA]</scope>
    <source>
        <strain evidence="10 11">SYSU_K30003</strain>
    </source>
</reference>
<keyword evidence="2 7" id="KW-0285">Flavoprotein</keyword>
<dbReference type="CDD" id="cd02135">
    <property type="entry name" value="YdjA-like"/>
    <property type="match status" value="1"/>
</dbReference>
<dbReference type="SUPFAM" id="SSF55469">
    <property type="entry name" value="FMN-dependent nitroreductase-like"/>
    <property type="match status" value="1"/>
</dbReference>
<dbReference type="PANTHER" id="PTHR43821">
    <property type="entry name" value="NAD(P)H NITROREDUCTASE YDJA-RELATED"/>
    <property type="match status" value="1"/>
</dbReference>
<dbReference type="EC" id="1.-.-.-" evidence="7"/>
<evidence type="ECO:0000256" key="1">
    <source>
        <dbReference type="ARBA" id="ARBA00007118"/>
    </source>
</evidence>
<dbReference type="EMBL" id="VCIW01000010">
    <property type="protein sequence ID" value="TLS51309.1"/>
    <property type="molecule type" value="Genomic_DNA"/>
</dbReference>
<dbReference type="InterPro" id="IPR052530">
    <property type="entry name" value="NAD(P)H_nitroreductase"/>
</dbReference>
<evidence type="ECO:0000313" key="10">
    <source>
        <dbReference type="EMBL" id="TLS51309.1"/>
    </source>
</evidence>
<evidence type="ECO:0000256" key="2">
    <source>
        <dbReference type="ARBA" id="ARBA00022630"/>
    </source>
</evidence>
<evidence type="ECO:0000259" key="9">
    <source>
        <dbReference type="Pfam" id="PF00881"/>
    </source>
</evidence>
<keyword evidence="5 7" id="KW-0560">Oxidoreductase</keyword>
<comment type="cofactor">
    <cofactor evidence="8">
        <name>FMN</name>
        <dbReference type="ChEBI" id="CHEBI:58210"/>
    </cofactor>
    <text evidence="8">Binds 1 FMN per subunit.</text>
</comment>
<dbReference type="InterPro" id="IPR026021">
    <property type="entry name" value="YdjA-like"/>
</dbReference>
<keyword evidence="4 7" id="KW-0521">NADP</keyword>
<accession>A0A5R9G8B1</accession>
<dbReference type="InterPro" id="IPR029479">
    <property type="entry name" value="Nitroreductase"/>
</dbReference>
<comment type="caution">
    <text evidence="10">The sequence shown here is derived from an EMBL/GenBank/DDBJ whole genome shotgun (WGS) entry which is preliminary data.</text>
</comment>
<dbReference type="Proteomes" id="UP000309676">
    <property type="component" value="Unassembled WGS sequence"/>
</dbReference>
<dbReference type="Pfam" id="PF00881">
    <property type="entry name" value="Nitroreductase"/>
    <property type="match status" value="1"/>
</dbReference>
<dbReference type="AlphaFoldDB" id="A0A5R9G8B1"/>
<evidence type="ECO:0000256" key="6">
    <source>
        <dbReference type="ARBA" id="ARBA00023027"/>
    </source>
</evidence>
<dbReference type="RefSeq" id="WP_138195308.1">
    <property type="nucleotide sequence ID" value="NZ_VCIW01000010.1"/>
</dbReference>
<dbReference type="PANTHER" id="PTHR43821:SF1">
    <property type="entry name" value="NAD(P)H NITROREDUCTASE YDJA-RELATED"/>
    <property type="match status" value="1"/>
</dbReference>
<name>A0A5R9G8B1_9BACL</name>
<dbReference type="OrthoDB" id="9804207at2"/>
<gene>
    <name evidence="10" type="ORF">FE782_16420</name>
</gene>
<dbReference type="InterPro" id="IPR000415">
    <property type="entry name" value="Nitroreductase-like"/>
</dbReference>
<evidence type="ECO:0000256" key="4">
    <source>
        <dbReference type="ARBA" id="ARBA00022857"/>
    </source>
</evidence>
<feature type="binding site" evidence="8">
    <location>
        <position position="40"/>
    </location>
    <ligand>
        <name>FMN</name>
        <dbReference type="ChEBI" id="CHEBI:58210"/>
        <note>ligand shared between dimeric partners</note>
    </ligand>
</feature>
<evidence type="ECO:0000256" key="5">
    <source>
        <dbReference type="ARBA" id="ARBA00023002"/>
    </source>
</evidence>
<keyword evidence="3 7" id="KW-0288">FMN</keyword>
<keyword evidence="6 7" id="KW-0520">NAD</keyword>
<evidence type="ECO:0000256" key="8">
    <source>
        <dbReference type="PIRSR" id="PIRSR000232-1"/>
    </source>
</evidence>
<organism evidence="10 11">
    <name type="scientific">Paenibacillus antri</name>
    <dbReference type="NCBI Taxonomy" id="2582848"/>
    <lineage>
        <taxon>Bacteria</taxon>
        <taxon>Bacillati</taxon>
        <taxon>Bacillota</taxon>
        <taxon>Bacilli</taxon>
        <taxon>Bacillales</taxon>
        <taxon>Paenibacillaceae</taxon>
        <taxon>Paenibacillus</taxon>
    </lineage>
</organism>
<dbReference type="PIRSF" id="PIRSF000232">
    <property type="entry name" value="YdjA"/>
    <property type="match status" value="1"/>
</dbReference>
<keyword evidence="11" id="KW-1185">Reference proteome</keyword>
<dbReference type="GO" id="GO:0016491">
    <property type="term" value="F:oxidoreductase activity"/>
    <property type="evidence" value="ECO:0007669"/>
    <property type="project" value="UniProtKB-UniRule"/>
</dbReference>
<evidence type="ECO:0000256" key="3">
    <source>
        <dbReference type="ARBA" id="ARBA00022643"/>
    </source>
</evidence>
<evidence type="ECO:0000313" key="11">
    <source>
        <dbReference type="Proteomes" id="UP000309676"/>
    </source>
</evidence>
<protein>
    <recommendedName>
        <fullName evidence="7">Putative NAD(P)H nitroreductase</fullName>
        <ecNumber evidence="7">1.-.-.-</ecNumber>
    </recommendedName>
</protein>
<feature type="binding site" description="in other chain" evidence="8">
    <location>
        <begin position="10"/>
        <end position="12"/>
    </location>
    <ligand>
        <name>FMN</name>
        <dbReference type="ChEBI" id="CHEBI:58210"/>
        <note>ligand shared between dimeric partners</note>
    </ligand>
</feature>
<feature type="domain" description="Nitroreductase" evidence="9">
    <location>
        <begin position="7"/>
        <end position="166"/>
    </location>
</feature>
<dbReference type="Gene3D" id="3.40.109.10">
    <property type="entry name" value="NADH Oxidase"/>
    <property type="match status" value="1"/>
</dbReference>
<proteinExistence type="inferred from homology"/>